<name>A0ABY3X827_9GAMM</name>
<evidence type="ECO:0000313" key="1">
    <source>
        <dbReference type="EMBL" id="UNM97207.1"/>
    </source>
</evidence>
<evidence type="ECO:0000313" key="2">
    <source>
        <dbReference type="Proteomes" id="UP000829542"/>
    </source>
</evidence>
<accession>A0ABY3X827</accession>
<protein>
    <submittedName>
        <fullName evidence="1">Uncharacterized protein</fullName>
    </submittedName>
</protein>
<sequence>MDYKAAKLLIQSRVEKSRENVGVFDLYSMILADDLQAVINMIDELEQGSSEERLSWEYAYLLGQAIGNLDTAESILHYFGKTMGDNAEALSAAFSAIDHKLITLHPELNA</sequence>
<dbReference type="RefSeq" id="WP_242152270.1">
    <property type="nucleotide sequence ID" value="NZ_CP093379.1"/>
</dbReference>
<proteinExistence type="predicted"/>
<organism evidence="1 2">
    <name type="scientific">Ignatzschineria rhizosphaerae</name>
    <dbReference type="NCBI Taxonomy" id="2923279"/>
    <lineage>
        <taxon>Bacteria</taxon>
        <taxon>Pseudomonadati</taxon>
        <taxon>Pseudomonadota</taxon>
        <taxon>Gammaproteobacteria</taxon>
        <taxon>Cardiobacteriales</taxon>
        <taxon>Ignatzschineriaceae</taxon>
        <taxon>Ignatzschineria</taxon>
    </lineage>
</organism>
<gene>
    <name evidence="1" type="ORF">MMG00_04980</name>
</gene>
<dbReference type="Proteomes" id="UP000829542">
    <property type="component" value="Chromosome"/>
</dbReference>
<dbReference type="EMBL" id="CP093379">
    <property type="protein sequence ID" value="UNM97207.1"/>
    <property type="molecule type" value="Genomic_DNA"/>
</dbReference>
<reference evidence="1 2" key="1">
    <citation type="submission" date="2022-03" db="EMBL/GenBank/DDBJ databases">
        <title>Ignatzschineria rhizosphaerae HR5S32.</title>
        <authorList>
            <person name="Sun J.Q."/>
            <person name="Feng J.Y."/>
        </authorList>
    </citation>
    <scope>NUCLEOTIDE SEQUENCE [LARGE SCALE GENOMIC DNA]</scope>
    <source>
        <strain evidence="1 2">HR5S32</strain>
    </source>
</reference>
<keyword evidence="2" id="KW-1185">Reference proteome</keyword>